<feature type="signal peptide" evidence="3">
    <location>
        <begin position="1"/>
        <end position="27"/>
    </location>
</feature>
<keyword evidence="3" id="KW-0732">Signal</keyword>
<feature type="transmembrane region" description="Helical" evidence="2">
    <location>
        <begin position="138"/>
        <end position="162"/>
    </location>
</feature>
<keyword evidence="2" id="KW-0812">Transmembrane</keyword>
<dbReference type="PANTHER" id="PTHR31407:SF16">
    <property type="entry name" value="PSBP DOMAIN-CONTAINING PROTEIN 7, CHLOROPLASTIC"/>
    <property type="match status" value="1"/>
</dbReference>
<reference evidence="5" key="1">
    <citation type="submission" date="2021-01" db="EMBL/GenBank/DDBJ databases">
        <authorList>
            <person name="Corre E."/>
            <person name="Pelletier E."/>
            <person name="Niang G."/>
            <person name="Scheremetjew M."/>
            <person name="Finn R."/>
            <person name="Kale V."/>
            <person name="Holt S."/>
            <person name="Cochrane G."/>
            <person name="Meng A."/>
            <person name="Brown T."/>
            <person name="Cohen L."/>
        </authorList>
    </citation>
    <scope>NUCLEOTIDE SEQUENCE</scope>
    <source>
        <strain evidence="5">Pop2</strain>
    </source>
</reference>
<sequence length="387" mass="41840">MHSRNCVRWTSTLLVVTAVSTTTGVSAFLVPSLQPSVCYGTRPGDIGWGHRCQTQHKLFVKKLPSSLPSLSRLCSSPENDNEVKLLPTKENVIASTTNEEEVQQQSKSDSKTNGTPSSQPAPTAKELMNAMGTTPRRIFLSLLSSTFIALIANFVGVTSALLGSIPEDLVEQTGLDGYYPRGGFKRFRSGEYGYTVLLPKEWVADTAVELAKATRRTKMLDYSMKKSGGGVIPDAAFGPPSRFNEKGVSQSDTNLSIVASTIPSSTSFNGKPTLQTMLGTPQNAAETLLRFSIAPPGSGRTATLIAACEETRGVSPSNVYQFEYDVEKDGTEGNSGTIATPRRAISVIAVRENTLITMTVVAPRKDWLDKSFDAKLRKVAESFKLTR</sequence>
<dbReference type="InterPro" id="IPR016123">
    <property type="entry name" value="Mog1/PsbP_a/b/a-sand"/>
</dbReference>
<proteinExistence type="predicted"/>
<feature type="region of interest" description="Disordered" evidence="1">
    <location>
        <begin position="93"/>
        <end position="123"/>
    </location>
</feature>
<dbReference type="Pfam" id="PF01789">
    <property type="entry name" value="PsbP"/>
    <property type="match status" value="1"/>
</dbReference>
<gene>
    <name evidence="5" type="ORF">DBRI1063_LOCUS5004</name>
</gene>
<evidence type="ECO:0000313" key="5">
    <source>
        <dbReference type="EMBL" id="CAD9318695.1"/>
    </source>
</evidence>
<evidence type="ECO:0000256" key="2">
    <source>
        <dbReference type="SAM" id="Phobius"/>
    </source>
</evidence>
<feature type="chain" id="PRO_5030907832" description="PsbP C-terminal domain-containing protein" evidence="3">
    <location>
        <begin position="28"/>
        <end position="387"/>
    </location>
</feature>
<feature type="compositionally biased region" description="Polar residues" evidence="1">
    <location>
        <begin position="93"/>
        <end position="121"/>
    </location>
</feature>
<accession>A0A7S2E6U5</accession>
<evidence type="ECO:0000256" key="3">
    <source>
        <dbReference type="SAM" id="SignalP"/>
    </source>
</evidence>
<feature type="domain" description="PsbP C-terminal" evidence="4">
    <location>
        <begin position="183"/>
        <end position="384"/>
    </location>
</feature>
<evidence type="ECO:0000256" key="1">
    <source>
        <dbReference type="SAM" id="MobiDB-lite"/>
    </source>
</evidence>
<dbReference type="GO" id="GO:0005509">
    <property type="term" value="F:calcium ion binding"/>
    <property type="evidence" value="ECO:0007669"/>
    <property type="project" value="InterPro"/>
</dbReference>
<dbReference type="SUPFAM" id="SSF55724">
    <property type="entry name" value="Mog1p/PsbP-like"/>
    <property type="match status" value="1"/>
</dbReference>
<keyword evidence="2" id="KW-0472">Membrane</keyword>
<protein>
    <recommendedName>
        <fullName evidence="4">PsbP C-terminal domain-containing protein</fullName>
    </recommendedName>
</protein>
<name>A0A7S2E6U5_9STRA</name>
<evidence type="ECO:0000259" key="4">
    <source>
        <dbReference type="Pfam" id="PF01789"/>
    </source>
</evidence>
<keyword evidence="2" id="KW-1133">Transmembrane helix</keyword>
<dbReference type="EMBL" id="HBGN01007863">
    <property type="protein sequence ID" value="CAD9318695.1"/>
    <property type="molecule type" value="Transcribed_RNA"/>
</dbReference>
<dbReference type="GO" id="GO:0015979">
    <property type="term" value="P:photosynthesis"/>
    <property type="evidence" value="ECO:0007669"/>
    <property type="project" value="InterPro"/>
</dbReference>
<dbReference type="GO" id="GO:0019898">
    <property type="term" value="C:extrinsic component of membrane"/>
    <property type="evidence" value="ECO:0007669"/>
    <property type="project" value="InterPro"/>
</dbReference>
<dbReference type="PANTHER" id="PTHR31407">
    <property type="match status" value="1"/>
</dbReference>
<dbReference type="AlphaFoldDB" id="A0A7S2E6U5"/>
<dbReference type="InterPro" id="IPR002683">
    <property type="entry name" value="PsbP_C"/>
</dbReference>
<organism evidence="5">
    <name type="scientific">Ditylum brightwellii</name>
    <dbReference type="NCBI Taxonomy" id="49249"/>
    <lineage>
        <taxon>Eukaryota</taxon>
        <taxon>Sar</taxon>
        <taxon>Stramenopiles</taxon>
        <taxon>Ochrophyta</taxon>
        <taxon>Bacillariophyta</taxon>
        <taxon>Mediophyceae</taxon>
        <taxon>Lithodesmiophycidae</taxon>
        <taxon>Lithodesmiales</taxon>
        <taxon>Lithodesmiaceae</taxon>
        <taxon>Ditylum</taxon>
    </lineage>
</organism>
<dbReference type="Gene3D" id="3.40.1000.10">
    <property type="entry name" value="Mog1/PsbP, alpha/beta/alpha sandwich"/>
    <property type="match status" value="1"/>
</dbReference>
<dbReference type="GO" id="GO:0009523">
    <property type="term" value="C:photosystem II"/>
    <property type="evidence" value="ECO:0007669"/>
    <property type="project" value="InterPro"/>
</dbReference>